<dbReference type="Pfam" id="PF22234">
    <property type="entry name" value="Rv2466c-like"/>
    <property type="match status" value="1"/>
</dbReference>
<dbReference type="SUPFAM" id="SSF52833">
    <property type="entry name" value="Thioredoxin-like"/>
    <property type="match status" value="1"/>
</dbReference>
<dbReference type="Proteomes" id="UP000000771">
    <property type="component" value="Chromosome"/>
</dbReference>
<keyword evidence="2" id="KW-1185">Reference proteome</keyword>
<protein>
    <recommendedName>
        <fullName evidence="3">DSBA oxidoreductase</fullName>
    </recommendedName>
</protein>
<dbReference type="EMBL" id="CP001631">
    <property type="protein sequence ID" value="ACU53781.1"/>
    <property type="molecule type" value="Genomic_DNA"/>
</dbReference>
<proteinExistence type="predicted"/>
<reference evidence="1 2" key="1">
    <citation type="journal article" date="2009" name="Stand. Genomic Sci.">
        <title>Complete genome sequence of Acidimicrobium ferrooxidans type strain (ICP).</title>
        <authorList>
            <person name="Clum A."/>
            <person name="Nolan M."/>
            <person name="Lang E."/>
            <person name="Glavina Del Rio T."/>
            <person name="Tice H."/>
            <person name="Copeland A."/>
            <person name="Cheng J.F."/>
            <person name="Lucas S."/>
            <person name="Chen F."/>
            <person name="Bruce D."/>
            <person name="Goodwin L."/>
            <person name="Pitluck S."/>
            <person name="Ivanova N."/>
            <person name="Mavrommatis K."/>
            <person name="Mikhailova N."/>
            <person name="Pati A."/>
            <person name="Chen A."/>
            <person name="Palaniappan K."/>
            <person name="Goker M."/>
            <person name="Spring S."/>
            <person name="Land M."/>
            <person name="Hauser L."/>
            <person name="Chang Y.J."/>
            <person name="Jeffries C.C."/>
            <person name="Chain P."/>
            <person name="Bristow J."/>
            <person name="Eisen J.A."/>
            <person name="Markowitz V."/>
            <person name="Hugenholtz P."/>
            <person name="Kyrpides N.C."/>
            <person name="Klenk H.P."/>
            <person name="Lapidus A."/>
        </authorList>
    </citation>
    <scope>NUCLEOTIDE SEQUENCE [LARGE SCALE GENOMIC DNA]</scope>
    <source>
        <strain evidence="2">DSM 10331 / JCM 15462 / NBRC 103882 / ICP</strain>
    </source>
</reference>
<dbReference type="KEGG" id="afo:Afer_0835"/>
<evidence type="ECO:0008006" key="3">
    <source>
        <dbReference type="Google" id="ProtNLM"/>
    </source>
</evidence>
<evidence type="ECO:0000313" key="2">
    <source>
        <dbReference type="Proteomes" id="UP000000771"/>
    </source>
</evidence>
<dbReference type="InterPro" id="IPR053977">
    <property type="entry name" value="Rv2466c-like"/>
</dbReference>
<dbReference type="HOGENOM" id="CLU_087602_1_0_11"/>
<dbReference type="InterPro" id="IPR036249">
    <property type="entry name" value="Thioredoxin-like_sf"/>
</dbReference>
<accession>C7LYH3</accession>
<dbReference type="AlphaFoldDB" id="C7LYH3"/>
<sequence>MTMDQLELFVDPVCPWTWLTSRWLESVEAELGLTVRYSVVSLLELNGDDPSNPWIEAMRQGRRLQRVMVRLLAAGDDARVSALYRAAGRATFEGGRTLDAELVRELGEGLGLSDEDIAAADDGRLDAAVVTEHQRAMRLAGPDVGSPILARRGGERGFYGPIVDRPLAPDEAVRLWHIVEGVLDTPALFEIKRGRAVEPRFA</sequence>
<organism evidence="1 2">
    <name type="scientific">Acidimicrobium ferrooxidans (strain DSM 10331 / JCM 15462 / NBRC 103882 / ICP)</name>
    <dbReference type="NCBI Taxonomy" id="525909"/>
    <lineage>
        <taxon>Bacteria</taxon>
        <taxon>Bacillati</taxon>
        <taxon>Actinomycetota</taxon>
        <taxon>Acidimicrobiia</taxon>
        <taxon>Acidimicrobiales</taxon>
        <taxon>Acidimicrobiaceae</taxon>
        <taxon>Acidimicrobium</taxon>
    </lineage>
</organism>
<name>C7LYH3_ACIFD</name>
<dbReference type="Gene3D" id="3.40.30.10">
    <property type="entry name" value="Glutaredoxin"/>
    <property type="match status" value="1"/>
</dbReference>
<evidence type="ECO:0000313" key="1">
    <source>
        <dbReference type="EMBL" id="ACU53781.1"/>
    </source>
</evidence>
<gene>
    <name evidence="1" type="ordered locus">Afer_0835</name>
</gene>
<dbReference type="eggNOG" id="COG2761">
    <property type="taxonomic scope" value="Bacteria"/>
</dbReference>
<dbReference type="STRING" id="525909.Afer_0835"/>